<sequence length="43" mass="4756">MAVTAPVVGLIVLMSVGLPLGAWGLHDLQVRLERWAYDRHAQD</sequence>
<evidence type="ECO:0000313" key="2">
    <source>
        <dbReference type="EMBL" id="AFP41096.1"/>
    </source>
</evidence>
<name>I7GCV6_MYCS2</name>
<keyword evidence="1" id="KW-0472">Membrane</keyword>
<gene>
    <name evidence="2" type="ordered locus">MSMEI_4647</name>
</gene>
<proteinExistence type="predicted"/>
<reference evidence="2 3" key="1">
    <citation type="journal article" date="2007" name="Genome Biol.">
        <title>Interrupted coding sequences in Mycobacterium smegmatis: authentic mutations or sequencing errors?</title>
        <authorList>
            <person name="Deshayes C."/>
            <person name="Perrodou E."/>
            <person name="Gallien S."/>
            <person name="Euphrasie D."/>
            <person name="Schaeffer C."/>
            <person name="Van-Dorsselaer A."/>
            <person name="Poch O."/>
            <person name="Lecompte O."/>
            <person name="Reyrat J.M."/>
        </authorList>
    </citation>
    <scope>NUCLEOTIDE SEQUENCE [LARGE SCALE GENOMIC DNA]</scope>
    <source>
        <strain evidence="3">ATCC 700084 / mc(2)155</strain>
    </source>
</reference>
<dbReference type="PATRIC" id="fig|246196.56.peg.4752"/>
<dbReference type="Proteomes" id="UP000006158">
    <property type="component" value="Chromosome"/>
</dbReference>
<dbReference type="KEGG" id="msg:MSMEI_4647"/>
<dbReference type="EMBL" id="CP001663">
    <property type="protein sequence ID" value="AFP41096.1"/>
    <property type="molecule type" value="Genomic_DNA"/>
</dbReference>
<organism evidence="2 3">
    <name type="scientific">Mycolicibacterium smegmatis (strain ATCC 700084 / mc(2)155)</name>
    <name type="common">Mycobacterium smegmatis</name>
    <dbReference type="NCBI Taxonomy" id="246196"/>
    <lineage>
        <taxon>Bacteria</taxon>
        <taxon>Bacillati</taxon>
        <taxon>Actinomycetota</taxon>
        <taxon>Actinomycetes</taxon>
        <taxon>Mycobacteriales</taxon>
        <taxon>Mycobacteriaceae</taxon>
        <taxon>Mycolicibacterium</taxon>
    </lineage>
</organism>
<accession>I7GCV6</accession>
<evidence type="ECO:0000313" key="3">
    <source>
        <dbReference type="Proteomes" id="UP000006158"/>
    </source>
</evidence>
<dbReference type="AlphaFoldDB" id="I7GCV6"/>
<evidence type="ECO:0000256" key="1">
    <source>
        <dbReference type="SAM" id="Phobius"/>
    </source>
</evidence>
<protein>
    <submittedName>
        <fullName evidence="2">Uncharacterized protein</fullName>
    </submittedName>
</protein>
<keyword evidence="1" id="KW-0812">Transmembrane</keyword>
<reference evidence="2 3" key="2">
    <citation type="journal article" date="2009" name="Genome Res.">
        <title>Ortho-proteogenomics: multiple proteomes investigation through orthology and a new MS-based protocol.</title>
        <authorList>
            <person name="Gallien S."/>
            <person name="Perrodou E."/>
            <person name="Carapito C."/>
            <person name="Deshayes C."/>
            <person name="Reyrat J.M."/>
            <person name="Van Dorsselaer A."/>
            <person name="Poch O."/>
            <person name="Schaeffer C."/>
            <person name="Lecompte O."/>
        </authorList>
    </citation>
    <scope>NUCLEOTIDE SEQUENCE [LARGE SCALE GENOMIC DNA]</scope>
    <source>
        <strain evidence="3">ATCC 700084 / mc(2)155</strain>
    </source>
</reference>
<feature type="transmembrane region" description="Helical" evidence="1">
    <location>
        <begin position="6"/>
        <end position="25"/>
    </location>
</feature>
<keyword evidence="1" id="KW-1133">Transmembrane helix</keyword>